<dbReference type="GO" id="GO:0030955">
    <property type="term" value="F:potassium ion binding"/>
    <property type="evidence" value="ECO:0007669"/>
    <property type="project" value="InterPro"/>
</dbReference>
<dbReference type="InterPro" id="IPR016140">
    <property type="entry name" value="Bifunc_inhib/LTP/seed_store"/>
</dbReference>
<evidence type="ECO:0000256" key="5">
    <source>
        <dbReference type="ARBA" id="ARBA00009748"/>
    </source>
</evidence>
<dbReference type="SMART" id="SM00499">
    <property type="entry name" value="AAI"/>
    <property type="match status" value="2"/>
</dbReference>
<feature type="region of interest" description="Disordered" evidence="22">
    <location>
        <begin position="145"/>
        <end position="191"/>
    </location>
</feature>
<dbReference type="Pfam" id="PF00224">
    <property type="entry name" value="PK"/>
    <property type="match status" value="1"/>
</dbReference>
<comment type="subcellular location">
    <subcellularLocation>
        <location evidence="2">Cell membrane</location>
        <topology evidence="2">Lipid-anchor</topology>
        <topology evidence="2">GPI-anchor</topology>
    </subcellularLocation>
</comment>
<dbReference type="PRINTS" id="PR01050">
    <property type="entry name" value="PYRUVTKNASE"/>
</dbReference>
<sequence>MEKDKSPNHGGGFLRPLGRYLGFSPPGNSFNTKSEPMASSTLPPLGPGGSSETGHFGHGIPMDSSHFSHDISRMPDNPPKNKGHRRAHSEILTLPDDISFDSDLGVVGGLDGPSLSDETEEDLLSMYLDMDKFNSSSATSAFQVGEPSSAAAARTPASATSPTENVAPSFSERPRVRHQHSQSMDGSTTIKPEMLMSGSEEASVADSKKSMSAVKLAKLALIDPKRSKRAFIKAHNLHETQIFAKIETVEGLRHFDEILQEADGVILSRGNLGIDLAPEKVCIDGTITINLRQILPFSKKKALTTPCFACPPPINPPPKTAPPPPSNPLPKTSPPPPTTERGAPAPSVDWTTLIYGMSDCLTYLTVGSNETNPEDTCCTGLKTVLDTDADCLCEGLKSSASLGFNIDFKKAKAIPSVCNIPTPPSLTSCDLTSSPSTPGAPSLPGMGQHLKLAFIAGILKEMLSRPKTSPPPPTTERGAPAPSVDCTTLIYGMSDCLTYLTVGSNETKPEDTCCTGLKTVLDTDADCLCEGLKSSASLGFNIDFKKAKAIPSVCKIPTPPSLTSCDLTSSPSTPGAPSSPGMCFCFE</sequence>
<keyword evidence="12" id="KW-0547">Nucleotide-binding</keyword>
<evidence type="ECO:0000256" key="8">
    <source>
        <dbReference type="ARBA" id="ARBA00022622"/>
    </source>
</evidence>
<dbReference type="AlphaFoldDB" id="A0A4S4D8S7"/>
<evidence type="ECO:0000256" key="1">
    <source>
        <dbReference type="ARBA" id="ARBA00001958"/>
    </source>
</evidence>
<keyword evidence="11" id="KW-0732">Signal</keyword>
<dbReference type="InterPro" id="IPR043325">
    <property type="entry name" value="LTSS"/>
</dbReference>
<feature type="compositionally biased region" description="Low complexity" evidence="22">
    <location>
        <begin position="147"/>
        <end position="163"/>
    </location>
</feature>
<dbReference type="FunFam" id="1.10.110.10:FF:000001">
    <property type="entry name" value="Bifunctional inhibitor/lipid-transfer protein/seed storage 2S albumin superfamily protein"/>
    <property type="match status" value="2"/>
</dbReference>
<protein>
    <recommendedName>
        <fullName evidence="6 21">Pyruvate kinase</fullName>
        <ecNumber evidence="6 21">2.7.1.40</ecNumber>
    </recommendedName>
</protein>
<keyword evidence="25" id="KW-1185">Reference proteome</keyword>
<keyword evidence="18" id="KW-0325">Glycoprotein</keyword>
<keyword evidence="7" id="KW-1003">Cell membrane</keyword>
<dbReference type="GO" id="GO:0004743">
    <property type="term" value="F:pyruvate kinase activity"/>
    <property type="evidence" value="ECO:0007669"/>
    <property type="project" value="UniProtKB-EC"/>
</dbReference>
<dbReference type="STRING" id="542762.A0A4S4D8S7"/>
<dbReference type="Proteomes" id="UP000306102">
    <property type="component" value="Unassembled WGS sequence"/>
</dbReference>
<proteinExistence type="inferred from homology"/>
<dbReference type="UniPathway" id="UPA00109">
    <property type="reaction ID" value="UER00188"/>
</dbReference>
<comment type="caution">
    <text evidence="24">The sequence shown here is derived from an EMBL/GenBank/DDBJ whole genome shotgun (WGS) entry which is preliminary data.</text>
</comment>
<dbReference type="GO" id="GO:0098552">
    <property type="term" value="C:side of membrane"/>
    <property type="evidence" value="ECO:0007669"/>
    <property type="project" value="UniProtKB-KW"/>
</dbReference>
<accession>A0A4S4D8S7</accession>
<keyword evidence="20" id="KW-0670">Pyruvate</keyword>
<evidence type="ECO:0000256" key="16">
    <source>
        <dbReference type="ARBA" id="ARBA00023152"/>
    </source>
</evidence>
<evidence type="ECO:0000256" key="18">
    <source>
        <dbReference type="ARBA" id="ARBA00023180"/>
    </source>
</evidence>
<dbReference type="InterPro" id="IPR001697">
    <property type="entry name" value="Pyr_Knase"/>
</dbReference>
<evidence type="ECO:0000256" key="11">
    <source>
        <dbReference type="ARBA" id="ARBA00022729"/>
    </source>
</evidence>
<dbReference type="InterPro" id="IPR036312">
    <property type="entry name" value="Bifun_inhib/LTP/seed_sf"/>
</dbReference>
<feature type="compositionally biased region" description="Pro residues" evidence="22">
    <location>
        <begin position="314"/>
        <end position="338"/>
    </location>
</feature>
<dbReference type="Gene3D" id="1.10.110.10">
    <property type="entry name" value="Plant lipid-transfer and hydrophobic proteins"/>
    <property type="match status" value="2"/>
</dbReference>
<evidence type="ECO:0000256" key="20">
    <source>
        <dbReference type="ARBA" id="ARBA00023317"/>
    </source>
</evidence>
<evidence type="ECO:0000256" key="13">
    <source>
        <dbReference type="ARBA" id="ARBA00022777"/>
    </source>
</evidence>
<evidence type="ECO:0000256" key="21">
    <source>
        <dbReference type="RuleBase" id="RU000504"/>
    </source>
</evidence>
<evidence type="ECO:0000259" key="23">
    <source>
        <dbReference type="SMART" id="SM00499"/>
    </source>
</evidence>
<evidence type="ECO:0000256" key="14">
    <source>
        <dbReference type="ARBA" id="ARBA00022840"/>
    </source>
</evidence>
<evidence type="ECO:0000256" key="12">
    <source>
        <dbReference type="ARBA" id="ARBA00022741"/>
    </source>
</evidence>
<evidence type="ECO:0000313" key="25">
    <source>
        <dbReference type="Proteomes" id="UP000306102"/>
    </source>
</evidence>
<comment type="catalytic activity">
    <reaction evidence="21">
        <text>pyruvate + ATP = phosphoenolpyruvate + ADP + H(+)</text>
        <dbReference type="Rhea" id="RHEA:18157"/>
        <dbReference type="ChEBI" id="CHEBI:15361"/>
        <dbReference type="ChEBI" id="CHEBI:15378"/>
        <dbReference type="ChEBI" id="CHEBI:30616"/>
        <dbReference type="ChEBI" id="CHEBI:58702"/>
        <dbReference type="ChEBI" id="CHEBI:456216"/>
        <dbReference type="EC" id="2.7.1.40"/>
    </reaction>
</comment>
<keyword evidence="10" id="KW-0479">Metal-binding</keyword>
<dbReference type="GO" id="GO:0005886">
    <property type="term" value="C:plasma membrane"/>
    <property type="evidence" value="ECO:0007669"/>
    <property type="project" value="UniProtKB-SubCell"/>
</dbReference>
<evidence type="ECO:0000256" key="4">
    <source>
        <dbReference type="ARBA" id="ARBA00008663"/>
    </source>
</evidence>
<dbReference type="SUPFAM" id="SSF51621">
    <property type="entry name" value="Phosphoenolpyruvate/pyruvate domain"/>
    <property type="match status" value="1"/>
</dbReference>
<dbReference type="InterPro" id="IPR015793">
    <property type="entry name" value="Pyrv_Knase_brl"/>
</dbReference>
<organism evidence="24 25">
    <name type="scientific">Camellia sinensis var. sinensis</name>
    <name type="common">China tea</name>
    <dbReference type="NCBI Taxonomy" id="542762"/>
    <lineage>
        <taxon>Eukaryota</taxon>
        <taxon>Viridiplantae</taxon>
        <taxon>Streptophyta</taxon>
        <taxon>Embryophyta</taxon>
        <taxon>Tracheophyta</taxon>
        <taxon>Spermatophyta</taxon>
        <taxon>Magnoliopsida</taxon>
        <taxon>eudicotyledons</taxon>
        <taxon>Gunneridae</taxon>
        <taxon>Pentapetalae</taxon>
        <taxon>asterids</taxon>
        <taxon>Ericales</taxon>
        <taxon>Theaceae</taxon>
        <taxon>Camellia</taxon>
    </lineage>
</organism>
<comment type="similarity">
    <text evidence="4 21">Belongs to the pyruvate kinase family.</text>
</comment>
<keyword evidence="8" id="KW-0472">Membrane</keyword>
<keyword evidence="14" id="KW-0067">ATP-binding</keyword>
<evidence type="ECO:0000256" key="9">
    <source>
        <dbReference type="ARBA" id="ARBA00022679"/>
    </source>
</evidence>
<name>A0A4S4D8S7_CAMSN</name>
<dbReference type="GO" id="GO:0005524">
    <property type="term" value="F:ATP binding"/>
    <property type="evidence" value="ECO:0007669"/>
    <property type="project" value="UniProtKB-KW"/>
</dbReference>
<evidence type="ECO:0000256" key="15">
    <source>
        <dbReference type="ARBA" id="ARBA00022842"/>
    </source>
</evidence>
<evidence type="ECO:0000256" key="19">
    <source>
        <dbReference type="ARBA" id="ARBA00023288"/>
    </source>
</evidence>
<gene>
    <name evidence="24" type="ORF">TEA_009831</name>
</gene>
<evidence type="ECO:0000256" key="10">
    <source>
        <dbReference type="ARBA" id="ARBA00022723"/>
    </source>
</evidence>
<feature type="compositionally biased region" description="Polar residues" evidence="22">
    <location>
        <begin position="181"/>
        <end position="190"/>
    </location>
</feature>
<dbReference type="InterPro" id="IPR015813">
    <property type="entry name" value="Pyrv/PenolPyrv_kinase-like_dom"/>
</dbReference>
<dbReference type="EMBL" id="SDRB02012127">
    <property type="protein sequence ID" value="THF98864.1"/>
    <property type="molecule type" value="Genomic_DNA"/>
</dbReference>
<reference evidence="24 25" key="1">
    <citation type="journal article" date="2018" name="Proc. Natl. Acad. Sci. U.S.A.">
        <title>Draft genome sequence of Camellia sinensis var. sinensis provides insights into the evolution of the tea genome and tea quality.</title>
        <authorList>
            <person name="Wei C."/>
            <person name="Yang H."/>
            <person name="Wang S."/>
            <person name="Zhao J."/>
            <person name="Liu C."/>
            <person name="Gao L."/>
            <person name="Xia E."/>
            <person name="Lu Y."/>
            <person name="Tai Y."/>
            <person name="She G."/>
            <person name="Sun J."/>
            <person name="Cao H."/>
            <person name="Tong W."/>
            <person name="Gao Q."/>
            <person name="Li Y."/>
            <person name="Deng W."/>
            <person name="Jiang X."/>
            <person name="Wang W."/>
            <person name="Chen Q."/>
            <person name="Zhang S."/>
            <person name="Li H."/>
            <person name="Wu J."/>
            <person name="Wang P."/>
            <person name="Li P."/>
            <person name="Shi C."/>
            <person name="Zheng F."/>
            <person name="Jian J."/>
            <person name="Huang B."/>
            <person name="Shan D."/>
            <person name="Shi M."/>
            <person name="Fang C."/>
            <person name="Yue Y."/>
            <person name="Li F."/>
            <person name="Li D."/>
            <person name="Wei S."/>
            <person name="Han B."/>
            <person name="Jiang C."/>
            <person name="Yin Y."/>
            <person name="Xia T."/>
            <person name="Zhang Z."/>
            <person name="Bennetzen J.L."/>
            <person name="Zhao S."/>
            <person name="Wan X."/>
        </authorList>
    </citation>
    <scope>NUCLEOTIDE SEQUENCE [LARGE SCALE GENOMIC DNA]</scope>
    <source>
        <strain evidence="25">cv. Shuchazao</strain>
        <tissue evidence="24">Leaf</tissue>
    </source>
</reference>
<evidence type="ECO:0000256" key="17">
    <source>
        <dbReference type="ARBA" id="ARBA00023157"/>
    </source>
</evidence>
<evidence type="ECO:0000256" key="22">
    <source>
        <dbReference type="SAM" id="MobiDB-lite"/>
    </source>
</evidence>
<dbReference type="PANTHER" id="PTHR33044">
    <property type="entry name" value="BIFUNCTIONAL INHIBITOR/LIPID-TRANSFER PROTEIN/SEED STORAGE 2S ALBUMIN SUPERFAMILY PROTEIN-RELATED"/>
    <property type="match status" value="1"/>
</dbReference>
<comment type="similarity">
    <text evidence="5">Belongs to the plant LTP family.</text>
</comment>
<evidence type="ECO:0000256" key="2">
    <source>
        <dbReference type="ARBA" id="ARBA00004609"/>
    </source>
</evidence>
<evidence type="ECO:0000256" key="7">
    <source>
        <dbReference type="ARBA" id="ARBA00022475"/>
    </source>
</evidence>
<dbReference type="SUPFAM" id="SSF47699">
    <property type="entry name" value="Bifunctional inhibitor/lipid-transfer protein/seed storage 2S albumin"/>
    <property type="match status" value="2"/>
</dbReference>
<feature type="compositionally biased region" description="Polar residues" evidence="22">
    <location>
        <begin position="26"/>
        <end position="42"/>
    </location>
</feature>
<dbReference type="EC" id="2.7.1.40" evidence="6 21"/>
<keyword evidence="16 21" id="KW-0324">Glycolysis</keyword>
<keyword evidence="19" id="KW-0449">Lipoprotein</keyword>
<dbReference type="InterPro" id="IPR040442">
    <property type="entry name" value="Pyrv_kinase-like_dom_sf"/>
</dbReference>
<dbReference type="GO" id="GO:0000287">
    <property type="term" value="F:magnesium ion binding"/>
    <property type="evidence" value="ECO:0007669"/>
    <property type="project" value="InterPro"/>
</dbReference>
<dbReference type="Pfam" id="PF14368">
    <property type="entry name" value="LTP_2"/>
    <property type="match status" value="2"/>
</dbReference>
<dbReference type="CDD" id="cd00010">
    <property type="entry name" value="AAI_LTSS"/>
    <property type="match status" value="2"/>
</dbReference>
<evidence type="ECO:0000256" key="3">
    <source>
        <dbReference type="ARBA" id="ARBA00004997"/>
    </source>
</evidence>
<evidence type="ECO:0000256" key="6">
    <source>
        <dbReference type="ARBA" id="ARBA00012142"/>
    </source>
</evidence>
<comment type="cofactor">
    <cofactor evidence="1">
        <name>K(+)</name>
        <dbReference type="ChEBI" id="CHEBI:29103"/>
    </cofactor>
</comment>
<keyword evidence="15 21" id="KW-0460">Magnesium</keyword>
<keyword evidence="13 21" id="KW-0418">Kinase</keyword>
<feature type="domain" description="Bifunctional inhibitor/plant lipid transfer protein/seed storage helical" evidence="23">
    <location>
        <begin position="486"/>
        <end position="565"/>
    </location>
</feature>
<keyword evidence="8" id="KW-0336">GPI-anchor</keyword>
<comment type="pathway">
    <text evidence="3 21">Carbohydrate degradation; glycolysis; pyruvate from D-glyceraldehyde 3-phosphate: step 5/5.</text>
</comment>
<feature type="region of interest" description="Disordered" evidence="22">
    <location>
        <begin position="1"/>
        <end position="70"/>
    </location>
</feature>
<dbReference type="Gene3D" id="3.20.20.60">
    <property type="entry name" value="Phosphoenolpyruvate-binding domains"/>
    <property type="match status" value="1"/>
</dbReference>
<feature type="region of interest" description="Disordered" evidence="22">
    <location>
        <begin position="314"/>
        <end position="346"/>
    </location>
</feature>
<keyword evidence="17" id="KW-1015">Disulfide bond</keyword>
<feature type="domain" description="Bifunctional inhibitor/plant lipid transfer protein/seed storage helical" evidence="23">
    <location>
        <begin position="310"/>
        <end position="429"/>
    </location>
</feature>
<dbReference type="GO" id="GO:0016301">
    <property type="term" value="F:kinase activity"/>
    <property type="evidence" value="ECO:0007669"/>
    <property type="project" value="UniProtKB-KW"/>
</dbReference>
<keyword evidence="9 21" id="KW-0808">Transferase</keyword>
<evidence type="ECO:0000313" key="24">
    <source>
        <dbReference type="EMBL" id="THF98864.1"/>
    </source>
</evidence>